<dbReference type="Proteomes" id="UP000003688">
    <property type="component" value="Unassembled WGS sequence"/>
</dbReference>
<name>B9XH41_PEDPL</name>
<dbReference type="EMBL" id="ABOX02000013">
    <property type="protein sequence ID" value="EEF60962.1"/>
    <property type="molecule type" value="Genomic_DNA"/>
</dbReference>
<keyword evidence="2" id="KW-1185">Reference proteome</keyword>
<accession>B9XH41</accession>
<comment type="caution">
    <text evidence="1">The sequence shown here is derived from an EMBL/GenBank/DDBJ whole genome shotgun (WGS) entry which is preliminary data.</text>
</comment>
<evidence type="ECO:0000313" key="2">
    <source>
        <dbReference type="Proteomes" id="UP000003688"/>
    </source>
</evidence>
<dbReference type="RefSeq" id="WP_007415137.1">
    <property type="nucleotide sequence ID" value="NZ_ABOX02000013.1"/>
</dbReference>
<organism evidence="1 2">
    <name type="scientific">Pedosphaera parvula (strain Ellin514)</name>
    <dbReference type="NCBI Taxonomy" id="320771"/>
    <lineage>
        <taxon>Bacteria</taxon>
        <taxon>Pseudomonadati</taxon>
        <taxon>Verrucomicrobiota</taxon>
        <taxon>Pedosphaerae</taxon>
        <taxon>Pedosphaerales</taxon>
        <taxon>Pedosphaeraceae</taxon>
        <taxon>Pedosphaera</taxon>
    </lineage>
</organism>
<dbReference type="OrthoDB" id="202323at2"/>
<dbReference type="STRING" id="320771.Cflav_PD4131"/>
<evidence type="ECO:0000313" key="1">
    <source>
        <dbReference type="EMBL" id="EEF60962.1"/>
    </source>
</evidence>
<dbReference type="AlphaFoldDB" id="B9XH41"/>
<gene>
    <name evidence="1" type="ORF">Cflav_PD4131</name>
</gene>
<proteinExistence type="predicted"/>
<reference evidence="1 2" key="1">
    <citation type="journal article" date="2011" name="J. Bacteriol.">
        <title>Genome sequence of 'Pedosphaera parvula' Ellin514, an aerobic Verrucomicrobial isolate from pasture soil.</title>
        <authorList>
            <person name="Kant R."/>
            <person name="van Passel M.W."/>
            <person name="Sangwan P."/>
            <person name="Palva A."/>
            <person name="Lucas S."/>
            <person name="Copeland A."/>
            <person name="Lapidus A."/>
            <person name="Glavina Del Rio T."/>
            <person name="Dalin E."/>
            <person name="Tice H."/>
            <person name="Bruce D."/>
            <person name="Goodwin L."/>
            <person name="Pitluck S."/>
            <person name="Chertkov O."/>
            <person name="Larimer F.W."/>
            <person name="Land M.L."/>
            <person name="Hauser L."/>
            <person name="Brettin T.S."/>
            <person name="Detter J.C."/>
            <person name="Han S."/>
            <person name="de Vos W.M."/>
            <person name="Janssen P.H."/>
            <person name="Smidt H."/>
        </authorList>
    </citation>
    <scope>NUCLEOTIDE SEQUENCE [LARGE SCALE GENOMIC DNA]</scope>
    <source>
        <strain evidence="1 2">Ellin514</strain>
    </source>
</reference>
<protein>
    <submittedName>
        <fullName evidence="1">Uncharacterized protein</fullName>
    </submittedName>
</protein>
<sequence length="208" mass="22935">MDSNEKDSAPALRIQFHLTDGSLQSFAQTDKAAAEKLWESIDPTRLFTKPRIVIGSGNSKTVFVSAEVIRVDFIQTFSQCWGFPAGYTDIVELSEEEFHKYAHLDQPALMAKREEPRPVGDLLVSFVNLRMKGGSPVFVMVEIPIKLPAESQSFMQFMLSKTAFHMRLRGGGTGVVNLANLAAYAVYPGVAQIPADAWPAEPEVNSLT</sequence>